<gene>
    <name evidence="2" type="ORF">UFOPK1711_01574</name>
</gene>
<sequence>MLAGAYSSVFVAAPVLVALKERESKNKAIRERLKSQGVDVTRSADRVGLLGTGSPAIAASSTAPSADSADKPLPVASPSGVIPPRPRKNQRKR</sequence>
<protein>
    <submittedName>
        <fullName evidence="2">Unannotated protein</fullName>
    </submittedName>
</protein>
<organism evidence="2">
    <name type="scientific">freshwater metagenome</name>
    <dbReference type="NCBI Taxonomy" id="449393"/>
    <lineage>
        <taxon>unclassified sequences</taxon>
        <taxon>metagenomes</taxon>
        <taxon>ecological metagenomes</taxon>
    </lineage>
</organism>
<feature type="region of interest" description="Disordered" evidence="1">
    <location>
        <begin position="51"/>
        <end position="93"/>
    </location>
</feature>
<proteinExistence type="predicted"/>
<dbReference type="AlphaFoldDB" id="A0A6J6FDV5"/>
<evidence type="ECO:0000313" key="2">
    <source>
        <dbReference type="EMBL" id="CAB4586820.1"/>
    </source>
</evidence>
<feature type="compositionally biased region" description="Low complexity" evidence="1">
    <location>
        <begin position="52"/>
        <end position="67"/>
    </location>
</feature>
<dbReference type="EMBL" id="CAEZTR010000124">
    <property type="protein sequence ID" value="CAB4586820.1"/>
    <property type="molecule type" value="Genomic_DNA"/>
</dbReference>
<name>A0A6J6FDV5_9ZZZZ</name>
<accession>A0A6J6FDV5</accession>
<reference evidence="2" key="1">
    <citation type="submission" date="2020-05" db="EMBL/GenBank/DDBJ databases">
        <authorList>
            <person name="Chiriac C."/>
            <person name="Salcher M."/>
            <person name="Ghai R."/>
            <person name="Kavagutti S V."/>
        </authorList>
    </citation>
    <scope>NUCLEOTIDE SEQUENCE</scope>
</reference>
<evidence type="ECO:0000256" key="1">
    <source>
        <dbReference type="SAM" id="MobiDB-lite"/>
    </source>
</evidence>